<evidence type="ECO:0000313" key="1">
    <source>
        <dbReference type="EMBL" id="MDQ0583627.1"/>
    </source>
</evidence>
<keyword evidence="2" id="KW-1185">Reference proteome</keyword>
<sequence length="80" mass="9176">MFRNRLPAVARDAFVLRTLPAAALVHRLGAADRWLPRRLDRRLPRIGIEPPECRAAHERLTEAAKAREKERRSDVRDIAG</sequence>
<dbReference type="EMBL" id="JAUSWV010000002">
    <property type="protein sequence ID" value="MDQ0583627.1"/>
    <property type="molecule type" value="Genomic_DNA"/>
</dbReference>
<organism evidence="1 2">
    <name type="scientific">Streptomyces rishiriensis</name>
    <dbReference type="NCBI Taxonomy" id="68264"/>
    <lineage>
        <taxon>Bacteria</taxon>
        <taxon>Bacillati</taxon>
        <taxon>Actinomycetota</taxon>
        <taxon>Actinomycetes</taxon>
        <taxon>Kitasatosporales</taxon>
        <taxon>Streptomycetaceae</taxon>
        <taxon>Streptomyces</taxon>
    </lineage>
</organism>
<gene>
    <name evidence="1" type="ORF">QF030_005805</name>
</gene>
<proteinExistence type="predicted"/>
<comment type="caution">
    <text evidence="1">The sequence shown here is derived from an EMBL/GenBank/DDBJ whole genome shotgun (WGS) entry which is preliminary data.</text>
</comment>
<name>A0ABU0NWW3_STRRH</name>
<dbReference type="Proteomes" id="UP001230654">
    <property type="component" value="Unassembled WGS sequence"/>
</dbReference>
<reference evidence="1 2" key="1">
    <citation type="submission" date="2023-07" db="EMBL/GenBank/DDBJ databases">
        <title>Comparative genomics of wheat-associated soil bacteria to identify genetic determinants of phenazine resistance.</title>
        <authorList>
            <person name="Mouncey N."/>
        </authorList>
    </citation>
    <scope>NUCLEOTIDE SEQUENCE [LARGE SCALE GENOMIC DNA]</scope>
    <source>
        <strain evidence="1 2">B2I6</strain>
    </source>
</reference>
<accession>A0ABU0NWW3</accession>
<evidence type="ECO:0000313" key="2">
    <source>
        <dbReference type="Proteomes" id="UP001230654"/>
    </source>
</evidence>
<protein>
    <submittedName>
        <fullName evidence="1">Membrane protein YdfJ with MMPL/SSD domain</fullName>
    </submittedName>
</protein>